<dbReference type="GO" id="GO:0032259">
    <property type="term" value="P:methylation"/>
    <property type="evidence" value="ECO:0007669"/>
    <property type="project" value="UniProtKB-KW"/>
</dbReference>
<keyword evidence="1 4" id="KW-0489">Methyltransferase</keyword>
<dbReference type="EMBL" id="RSEJ01000023">
    <property type="protein sequence ID" value="NBI54758.1"/>
    <property type="molecule type" value="Genomic_DNA"/>
</dbReference>
<accession>A0ABW9YLS3</accession>
<dbReference type="SUPFAM" id="SSF53335">
    <property type="entry name" value="S-adenosyl-L-methionine-dependent methyltransferases"/>
    <property type="match status" value="1"/>
</dbReference>
<keyword evidence="5" id="KW-1185">Reference proteome</keyword>
<dbReference type="GO" id="GO:0008168">
    <property type="term" value="F:methyltransferase activity"/>
    <property type="evidence" value="ECO:0007669"/>
    <property type="project" value="UniProtKB-KW"/>
</dbReference>
<dbReference type="PANTHER" id="PTHR43861:SF1">
    <property type="entry name" value="TRANS-ACONITATE 2-METHYLTRANSFERASE"/>
    <property type="match status" value="1"/>
</dbReference>
<dbReference type="RefSeq" id="WP_160655188.1">
    <property type="nucleotide sequence ID" value="NZ_RSEJ01000023.1"/>
</dbReference>
<dbReference type="PANTHER" id="PTHR43861">
    <property type="entry name" value="TRANS-ACONITATE 2-METHYLTRANSFERASE-RELATED"/>
    <property type="match status" value="1"/>
</dbReference>
<dbReference type="Gene3D" id="3.40.50.150">
    <property type="entry name" value="Vaccinia Virus protein VP39"/>
    <property type="match status" value="1"/>
</dbReference>
<dbReference type="InterPro" id="IPR041698">
    <property type="entry name" value="Methyltransf_25"/>
</dbReference>
<evidence type="ECO:0000313" key="4">
    <source>
        <dbReference type="EMBL" id="NBI54758.1"/>
    </source>
</evidence>
<evidence type="ECO:0000259" key="3">
    <source>
        <dbReference type="Pfam" id="PF13649"/>
    </source>
</evidence>
<comment type="caution">
    <text evidence="4">The sequence shown here is derived from an EMBL/GenBank/DDBJ whole genome shotgun (WGS) entry which is preliminary data.</text>
</comment>
<dbReference type="Pfam" id="PF13649">
    <property type="entry name" value="Methyltransf_25"/>
    <property type="match status" value="1"/>
</dbReference>
<proteinExistence type="predicted"/>
<feature type="domain" description="Methyltransferase" evidence="3">
    <location>
        <begin position="53"/>
        <end position="146"/>
    </location>
</feature>
<evidence type="ECO:0000313" key="5">
    <source>
        <dbReference type="Proteomes" id="UP000738517"/>
    </source>
</evidence>
<sequence>MDYLAINKEAWDKRTTVHVKSSYYDVNGFLQGKTSLKNIELEEVGPVEGKSLLHLQCHFGLDTLSWARLGAKVTGVDLSSEAISQAKLLAKQANLEASFICSDVYQFNEVCPEKFDIVFVSYGALCWLPDLNLWAETVSKALKPSGKIHLIEFHPFDELLLGAAYFASDEPLVEEDGTYTENCTGDKVKMVTWMHPISDVINALVKSGISIESFNEYPYSPYYLEGFVAGESGGYQLLHKGNAIPLVYSVKGKKL</sequence>
<dbReference type="InterPro" id="IPR029063">
    <property type="entry name" value="SAM-dependent_MTases_sf"/>
</dbReference>
<protein>
    <submittedName>
        <fullName evidence="4">Methyltransferase domain-containing protein</fullName>
    </submittedName>
</protein>
<evidence type="ECO:0000256" key="1">
    <source>
        <dbReference type="ARBA" id="ARBA00022603"/>
    </source>
</evidence>
<name>A0ABW9YLS3_9GAMM</name>
<evidence type="ECO:0000256" key="2">
    <source>
        <dbReference type="ARBA" id="ARBA00022679"/>
    </source>
</evidence>
<keyword evidence="2" id="KW-0808">Transferase</keyword>
<dbReference type="Proteomes" id="UP000738517">
    <property type="component" value="Unassembled WGS sequence"/>
</dbReference>
<organism evidence="4 5">
    <name type="scientific">Photobacterium alginatilyticum</name>
    <dbReference type="NCBI Taxonomy" id="1775171"/>
    <lineage>
        <taxon>Bacteria</taxon>
        <taxon>Pseudomonadati</taxon>
        <taxon>Pseudomonadota</taxon>
        <taxon>Gammaproteobacteria</taxon>
        <taxon>Vibrionales</taxon>
        <taxon>Vibrionaceae</taxon>
        <taxon>Photobacterium</taxon>
    </lineage>
</organism>
<gene>
    <name evidence="4" type="ORF">EIZ48_19770</name>
</gene>
<reference evidence="4 5" key="1">
    <citation type="journal article" date="2017" name="Int. J. Syst. Evol. Microbiol.">
        <title>Photobacterium alginatilyticum sp. nov., a marine bacterium isolated from bottom seawater.</title>
        <authorList>
            <person name="Wang X."/>
            <person name="Wang Y."/>
            <person name="Yang X."/>
            <person name="Sun H."/>
            <person name="Li B."/>
            <person name="Zhang X.H."/>
        </authorList>
    </citation>
    <scope>NUCLEOTIDE SEQUENCE [LARGE SCALE GENOMIC DNA]</scope>
    <source>
        <strain evidence="4 5">P03D4</strain>
    </source>
</reference>
<dbReference type="CDD" id="cd02440">
    <property type="entry name" value="AdoMet_MTases"/>
    <property type="match status" value="1"/>
</dbReference>